<dbReference type="RefSeq" id="WP_151965949.1">
    <property type="nucleotide sequence ID" value="NZ_AP019860.1"/>
</dbReference>
<dbReference type="PANTHER" id="PTHR39181:SF1">
    <property type="entry name" value="TYROSINE-PROTEIN PHOSPHATASE YWQE"/>
    <property type="match status" value="1"/>
</dbReference>
<accession>A0A5S9IHP1</accession>
<dbReference type="SUPFAM" id="SSF89550">
    <property type="entry name" value="PHP domain-like"/>
    <property type="match status" value="1"/>
</dbReference>
<dbReference type="Pfam" id="PF19567">
    <property type="entry name" value="CpsB_CapC"/>
    <property type="match status" value="1"/>
</dbReference>
<evidence type="ECO:0000256" key="3">
    <source>
        <dbReference type="ARBA" id="ARBA00022801"/>
    </source>
</evidence>
<name>A0A5S9IHP1_UABAM</name>
<comment type="similarity">
    <text evidence="1">Belongs to the metallo-dependent hydrolases superfamily. CpsB/CapC family.</text>
</comment>
<keyword evidence="3" id="KW-0378">Hydrolase</keyword>
<dbReference type="KEGG" id="uam:UABAM_00015"/>
<evidence type="ECO:0000313" key="6">
    <source>
        <dbReference type="Proteomes" id="UP000326354"/>
    </source>
</evidence>
<organism evidence="5 6">
    <name type="scientific">Uabimicrobium amorphum</name>
    <dbReference type="NCBI Taxonomy" id="2596890"/>
    <lineage>
        <taxon>Bacteria</taxon>
        <taxon>Pseudomonadati</taxon>
        <taxon>Planctomycetota</taxon>
        <taxon>Candidatus Uabimicrobiia</taxon>
        <taxon>Candidatus Uabimicrobiales</taxon>
        <taxon>Candidatus Uabimicrobiaceae</taxon>
        <taxon>Candidatus Uabimicrobium</taxon>
    </lineage>
</organism>
<dbReference type="GO" id="GO:0004725">
    <property type="term" value="F:protein tyrosine phosphatase activity"/>
    <property type="evidence" value="ECO:0007669"/>
    <property type="project" value="UniProtKB-EC"/>
</dbReference>
<evidence type="ECO:0000256" key="1">
    <source>
        <dbReference type="ARBA" id="ARBA00005750"/>
    </source>
</evidence>
<keyword evidence="6" id="KW-1185">Reference proteome</keyword>
<dbReference type="Proteomes" id="UP000326354">
    <property type="component" value="Chromosome"/>
</dbReference>
<gene>
    <name evidence="5" type="ORF">UABAM_00015</name>
</gene>
<evidence type="ECO:0000256" key="2">
    <source>
        <dbReference type="ARBA" id="ARBA00013064"/>
    </source>
</evidence>
<dbReference type="AlphaFoldDB" id="A0A5S9IHP1"/>
<dbReference type="EMBL" id="AP019860">
    <property type="protein sequence ID" value="BBM81676.1"/>
    <property type="molecule type" value="Genomic_DNA"/>
</dbReference>
<dbReference type="EC" id="3.1.3.48" evidence="2"/>
<protein>
    <recommendedName>
        <fullName evidence="2">protein-tyrosine-phosphatase</fullName>
        <ecNumber evidence="2">3.1.3.48</ecNumber>
    </recommendedName>
</protein>
<dbReference type="GO" id="GO:0030145">
    <property type="term" value="F:manganese ion binding"/>
    <property type="evidence" value="ECO:0007669"/>
    <property type="project" value="InterPro"/>
</dbReference>
<proteinExistence type="inferred from homology"/>
<evidence type="ECO:0000313" key="5">
    <source>
        <dbReference type="EMBL" id="BBM81676.1"/>
    </source>
</evidence>
<reference evidence="5 6" key="1">
    <citation type="submission" date="2019-08" db="EMBL/GenBank/DDBJ databases">
        <title>Complete genome sequence of Candidatus Uab amorphum.</title>
        <authorList>
            <person name="Shiratori T."/>
            <person name="Suzuki S."/>
            <person name="Kakizawa Y."/>
            <person name="Ishida K."/>
        </authorList>
    </citation>
    <scope>NUCLEOTIDE SEQUENCE [LARGE SCALE GENOMIC DNA]</scope>
    <source>
        <strain evidence="5 6">SRT547</strain>
    </source>
</reference>
<sequence>MIDLHCHLLPGVDDGPQNVDESIALAKKLVEDGVKQVVVTPHMLDGVYNVSMSQLVDGIQNLQEVLQNHSIDLQVFPGADIHINAQLVKLINEEVVPTIANNKKYILLEPDNNIWGDVVDQVVFSLQIKNITPIITHPERYHVVQEDMWCLKSLAEANVPIQVTAASICGFFGKKVQKCSRELFQNGLAHIVASDAHGVRKRPPFMTEARKMMNKWLAKDVVDDIFDVYPRKILNGEYIQLPPPQKKKRRWFFG</sequence>
<dbReference type="InterPro" id="IPR016195">
    <property type="entry name" value="Pol/histidinol_Pase-like"/>
</dbReference>
<dbReference type="PIRSF" id="PIRSF016557">
    <property type="entry name" value="Caps_synth_CpsB"/>
    <property type="match status" value="1"/>
</dbReference>
<dbReference type="InterPro" id="IPR016667">
    <property type="entry name" value="Caps_polysacc_synth_CpsB/CapC"/>
</dbReference>
<dbReference type="Gene3D" id="3.20.20.140">
    <property type="entry name" value="Metal-dependent hydrolases"/>
    <property type="match status" value="1"/>
</dbReference>
<dbReference type="OrthoDB" id="9788539at2"/>
<evidence type="ECO:0000256" key="4">
    <source>
        <dbReference type="ARBA" id="ARBA00051722"/>
    </source>
</evidence>
<dbReference type="PANTHER" id="PTHR39181">
    <property type="entry name" value="TYROSINE-PROTEIN PHOSPHATASE YWQE"/>
    <property type="match status" value="1"/>
</dbReference>
<comment type="catalytic activity">
    <reaction evidence="4">
        <text>O-phospho-L-tyrosyl-[protein] + H2O = L-tyrosyl-[protein] + phosphate</text>
        <dbReference type="Rhea" id="RHEA:10684"/>
        <dbReference type="Rhea" id="RHEA-COMP:10136"/>
        <dbReference type="Rhea" id="RHEA-COMP:20101"/>
        <dbReference type="ChEBI" id="CHEBI:15377"/>
        <dbReference type="ChEBI" id="CHEBI:43474"/>
        <dbReference type="ChEBI" id="CHEBI:46858"/>
        <dbReference type="ChEBI" id="CHEBI:61978"/>
        <dbReference type="EC" id="3.1.3.48"/>
    </reaction>
</comment>